<sequence length="461" mass="50458">MSLGKPPLPFFQILSSSPPPPPPPPPLSPPPPPFSAPESSIESKISPSVLLITVILAVIFFISGLVHLLVRYLLRPINREPEEPENVTILQGQLQQLFHLHDAGVDQSYIDTLPIFLYKAIIGLKDPFDCAVCLCEFEGDDKLRLLPKCSHAFHLECIDTWLLSHSTCPLCRRSLLPDLSPSCSPMVLVLESGSESSRELGSERGELGDEELRTSLGDVHVTQKQAETGVEEEVVSEEKVVTVKLGKFRNVEANGGGDGGEGSSNDNRINLDQRRCFSMGSFEYVMNESSLLRVSIKPSKKKPEIQKPGHRGAMSECDCHSRREGFKGFDSSRSFESIPGNPGDVVGSSNLQKKESFSISKIWLRQKKKSSVSGDGSTRAFSFRLSLGRGISGDSKMKSSMSPRTVSEVDAWEKSGSEFGLDVEIGSSNPGVVSRAEETPSFARRTLLWLGGRPNKVVNHV</sequence>
<accession>A0A9D5BU87</accession>
<proteinExistence type="inferred from homology"/>
<comment type="catalytic activity">
    <reaction evidence="1">
        <text>S-ubiquitinyl-[E2 ubiquitin-conjugating enzyme]-L-cysteine + [acceptor protein]-L-lysine = [E2 ubiquitin-conjugating enzyme]-L-cysteine + N(6)-ubiquitinyl-[acceptor protein]-L-lysine.</text>
        <dbReference type="EC" id="2.3.2.27"/>
    </reaction>
</comment>
<gene>
    <name evidence="18" type="ORF">J5N97_001257</name>
</gene>
<feature type="transmembrane region" description="Helical" evidence="16">
    <location>
        <begin position="49"/>
        <end position="70"/>
    </location>
</feature>
<evidence type="ECO:0000256" key="11">
    <source>
        <dbReference type="ARBA" id="ARBA00022989"/>
    </source>
</evidence>
<dbReference type="Pfam" id="PF13639">
    <property type="entry name" value="zf-RING_2"/>
    <property type="match status" value="1"/>
</dbReference>
<dbReference type="InterPro" id="IPR013083">
    <property type="entry name" value="Znf_RING/FYVE/PHD"/>
</dbReference>
<dbReference type="SMART" id="SM00184">
    <property type="entry name" value="RING"/>
    <property type="match status" value="1"/>
</dbReference>
<keyword evidence="19" id="KW-1185">Reference proteome</keyword>
<evidence type="ECO:0000256" key="9">
    <source>
        <dbReference type="ARBA" id="ARBA00022786"/>
    </source>
</evidence>
<feature type="compositionally biased region" description="Pro residues" evidence="15">
    <location>
        <begin position="17"/>
        <end position="35"/>
    </location>
</feature>
<feature type="region of interest" description="Disordered" evidence="15">
    <location>
        <begin position="1"/>
        <end position="39"/>
    </location>
</feature>
<keyword evidence="7" id="KW-0479">Metal-binding</keyword>
<keyword evidence="9" id="KW-0833">Ubl conjugation pathway</keyword>
<dbReference type="GO" id="GO:0061630">
    <property type="term" value="F:ubiquitin protein ligase activity"/>
    <property type="evidence" value="ECO:0007669"/>
    <property type="project" value="UniProtKB-EC"/>
</dbReference>
<evidence type="ECO:0000256" key="5">
    <source>
        <dbReference type="ARBA" id="ARBA00022679"/>
    </source>
</evidence>
<keyword evidence="10" id="KW-0862">Zinc</keyword>
<dbReference type="Proteomes" id="UP001085076">
    <property type="component" value="Unassembled WGS sequence"/>
</dbReference>
<evidence type="ECO:0000256" key="14">
    <source>
        <dbReference type="PROSITE-ProRule" id="PRU00175"/>
    </source>
</evidence>
<evidence type="ECO:0000256" key="12">
    <source>
        <dbReference type="ARBA" id="ARBA00023136"/>
    </source>
</evidence>
<feature type="region of interest" description="Disordered" evidence="15">
    <location>
        <begin position="297"/>
        <end position="317"/>
    </location>
</feature>
<comment type="caution">
    <text evidence="18">The sequence shown here is derived from an EMBL/GenBank/DDBJ whole genome shotgun (WGS) entry which is preliminary data.</text>
</comment>
<keyword evidence="8 14" id="KW-0863">Zinc-finger</keyword>
<evidence type="ECO:0000256" key="3">
    <source>
        <dbReference type="ARBA" id="ARBA00004906"/>
    </source>
</evidence>
<dbReference type="SUPFAM" id="SSF57850">
    <property type="entry name" value="RING/U-box"/>
    <property type="match status" value="1"/>
</dbReference>
<evidence type="ECO:0000256" key="1">
    <source>
        <dbReference type="ARBA" id="ARBA00000900"/>
    </source>
</evidence>
<dbReference type="SUPFAM" id="SSF101447">
    <property type="entry name" value="Formin homology 2 domain (FH2 domain)"/>
    <property type="match status" value="1"/>
</dbReference>
<dbReference type="InterPro" id="IPR001841">
    <property type="entry name" value="Znf_RING"/>
</dbReference>
<evidence type="ECO:0000256" key="6">
    <source>
        <dbReference type="ARBA" id="ARBA00022692"/>
    </source>
</evidence>
<dbReference type="PROSITE" id="PS50089">
    <property type="entry name" value="ZF_RING_2"/>
    <property type="match status" value="1"/>
</dbReference>
<feature type="region of interest" description="Disordered" evidence="15">
    <location>
        <begin position="330"/>
        <end position="349"/>
    </location>
</feature>
<evidence type="ECO:0000256" key="10">
    <source>
        <dbReference type="ARBA" id="ARBA00022833"/>
    </source>
</evidence>
<comment type="pathway">
    <text evidence="3">Protein modification; protein ubiquitination.</text>
</comment>
<dbReference type="EMBL" id="JAGGNH010000056">
    <property type="protein sequence ID" value="KAJ0960852.1"/>
    <property type="molecule type" value="Genomic_DNA"/>
</dbReference>
<dbReference type="CDD" id="cd16461">
    <property type="entry name" value="RING-H2_EL5-like"/>
    <property type="match status" value="1"/>
</dbReference>
<dbReference type="OrthoDB" id="8062037at2759"/>
<feature type="domain" description="RING-type" evidence="17">
    <location>
        <begin position="130"/>
        <end position="172"/>
    </location>
</feature>
<dbReference type="GO" id="GO:0008270">
    <property type="term" value="F:zinc ion binding"/>
    <property type="evidence" value="ECO:0007669"/>
    <property type="project" value="UniProtKB-KW"/>
</dbReference>
<evidence type="ECO:0000256" key="16">
    <source>
        <dbReference type="SAM" id="Phobius"/>
    </source>
</evidence>
<name>A0A9D5BU87_9LILI</name>
<evidence type="ECO:0000256" key="4">
    <source>
        <dbReference type="ARBA" id="ARBA00012483"/>
    </source>
</evidence>
<dbReference type="PANTHER" id="PTHR45768:SF10">
    <property type="entry name" value="RING-H2 FINGER PROTEIN ATL13-RELATED"/>
    <property type="match status" value="1"/>
</dbReference>
<evidence type="ECO:0000256" key="13">
    <source>
        <dbReference type="ARBA" id="ARBA00024209"/>
    </source>
</evidence>
<dbReference type="PANTHER" id="PTHR45768">
    <property type="entry name" value="E3 UBIQUITIN-PROTEIN LIGASE RNF13-LIKE"/>
    <property type="match status" value="1"/>
</dbReference>
<evidence type="ECO:0000256" key="8">
    <source>
        <dbReference type="ARBA" id="ARBA00022771"/>
    </source>
</evidence>
<organism evidence="18 19">
    <name type="scientific">Dioscorea zingiberensis</name>
    <dbReference type="NCBI Taxonomy" id="325984"/>
    <lineage>
        <taxon>Eukaryota</taxon>
        <taxon>Viridiplantae</taxon>
        <taxon>Streptophyta</taxon>
        <taxon>Embryophyta</taxon>
        <taxon>Tracheophyta</taxon>
        <taxon>Spermatophyta</taxon>
        <taxon>Magnoliopsida</taxon>
        <taxon>Liliopsida</taxon>
        <taxon>Dioscoreales</taxon>
        <taxon>Dioscoreaceae</taxon>
        <taxon>Dioscorea</taxon>
    </lineage>
</organism>
<dbReference type="GO" id="GO:0016020">
    <property type="term" value="C:membrane"/>
    <property type="evidence" value="ECO:0007669"/>
    <property type="project" value="UniProtKB-SubCell"/>
</dbReference>
<evidence type="ECO:0000256" key="7">
    <source>
        <dbReference type="ARBA" id="ARBA00022723"/>
    </source>
</evidence>
<keyword evidence="11 16" id="KW-1133">Transmembrane helix</keyword>
<keyword evidence="6 16" id="KW-0812">Transmembrane</keyword>
<evidence type="ECO:0000313" key="19">
    <source>
        <dbReference type="Proteomes" id="UP001085076"/>
    </source>
</evidence>
<dbReference type="Gene3D" id="3.30.40.10">
    <property type="entry name" value="Zinc/RING finger domain, C3HC4 (zinc finger)"/>
    <property type="match status" value="1"/>
</dbReference>
<keyword evidence="5" id="KW-0808">Transferase</keyword>
<dbReference type="EC" id="2.3.2.27" evidence="4"/>
<dbReference type="FunFam" id="3.30.40.10:FF:000231">
    <property type="entry name" value="RING-H2 finger protein ATL46"/>
    <property type="match status" value="1"/>
</dbReference>
<keyword evidence="12 16" id="KW-0472">Membrane</keyword>
<evidence type="ECO:0000256" key="2">
    <source>
        <dbReference type="ARBA" id="ARBA00004167"/>
    </source>
</evidence>
<protein>
    <recommendedName>
        <fullName evidence="4">RING-type E3 ubiquitin transferase</fullName>
        <ecNumber evidence="4">2.3.2.27</ecNumber>
    </recommendedName>
</protein>
<comment type="similarity">
    <text evidence="13">Belongs to the RING-type zinc finger family. ATL subfamily.</text>
</comment>
<evidence type="ECO:0000313" key="18">
    <source>
        <dbReference type="EMBL" id="KAJ0960852.1"/>
    </source>
</evidence>
<evidence type="ECO:0000256" key="15">
    <source>
        <dbReference type="SAM" id="MobiDB-lite"/>
    </source>
</evidence>
<evidence type="ECO:0000259" key="17">
    <source>
        <dbReference type="PROSITE" id="PS50089"/>
    </source>
</evidence>
<dbReference type="AlphaFoldDB" id="A0A9D5BU87"/>
<reference evidence="18 19" key="1">
    <citation type="journal article" date="2022" name="Hortic Res">
        <title>The genome of Dioscorea zingiberensis sheds light on the biosynthesis, origin and evolution of the medicinally important diosgenin saponins.</title>
        <authorList>
            <person name="Li Y."/>
            <person name="Tan C."/>
            <person name="Li Z."/>
            <person name="Guo J."/>
            <person name="Li S."/>
            <person name="Chen X."/>
            <person name="Wang C."/>
            <person name="Dai X."/>
            <person name="Yang H."/>
            <person name="Song W."/>
            <person name="Hou L."/>
            <person name="Xu J."/>
            <person name="Tong Z."/>
            <person name="Xu A."/>
            <person name="Yuan X."/>
            <person name="Wang W."/>
            <person name="Yang Q."/>
            <person name="Chen L."/>
            <person name="Sun Z."/>
            <person name="Wang K."/>
            <person name="Pan B."/>
            <person name="Chen J."/>
            <person name="Bao Y."/>
            <person name="Liu F."/>
            <person name="Qi X."/>
            <person name="Gang D.R."/>
            <person name="Wen J."/>
            <person name="Li J."/>
        </authorList>
    </citation>
    <scope>NUCLEOTIDE SEQUENCE [LARGE SCALE GENOMIC DNA]</scope>
    <source>
        <strain evidence="18">Dzin_1.0</strain>
    </source>
</reference>
<comment type="subcellular location">
    <subcellularLocation>
        <location evidence="2">Membrane</location>
        <topology evidence="2">Single-pass membrane protein</topology>
    </subcellularLocation>
</comment>